<reference evidence="1" key="2">
    <citation type="journal article" date="2015" name="Fish Shellfish Immunol.">
        <title>Early steps in the European eel (Anguilla anguilla)-Vibrio vulnificus interaction in the gills: Role of the RtxA13 toxin.</title>
        <authorList>
            <person name="Callol A."/>
            <person name="Pajuelo D."/>
            <person name="Ebbesson L."/>
            <person name="Teles M."/>
            <person name="MacKenzie S."/>
            <person name="Amaro C."/>
        </authorList>
    </citation>
    <scope>NUCLEOTIDE SEQUENCE</scope>
</reference>
<proteinExistence type="predicted"/>
<reference evidence="1" key="1">
    <citation type="submission" date="2014-11" db="EMBL/GenBank/DDBJ databases">
        <authorList>
            <person name="Amaro Gonzalez C."/>
        </authorList>
    </citation>
    <scope>NUCLEOTIDE SEQUENCE</scope>
</reference>
<dbReference type="EMBL" id="GBXM01007235">
    <property type="protein sequence ID" value="JAI01343.1"/>
    <property type="molecule type" value="Transcribed_RNA"/>
</dbReference>
<dbReference type="AlphaFoldDB" id="A0A0E9XF37"/>
<name>A0A0E9XF37_ANGAN</name>
<sequence length="44" mass="4955">MTLPNEQAGEKMELFRTSTSKHCSTSHLAYKYKPKTCTLTKGCC</sequence>
<evidence type="ECO:0000313" key="1">
    <source>
        <dbReference type="EMBL" id="JAI01343.1"/>
    </source>
</evidence>
<accession>A0A0E9XF37</accession>
<protein>
    <submittedName>
        <fullName evidence="1">Uncharacterized protein</fullName>
    </submittedName>
</protein>
<organism evidence="1">
    <name type="scientific">Anguilla anguilla</name>
    <name type="common">European freshwater eel</name>
    <name type="synonym">Muraena anguilla</name>
    <dbReference type="NCBI Taxonomy" id="7936"/>
    <lineage>
        <taxon>Eukaryota</taxon>
        <taxon>Metazoa</taxon>
        <taxon>Chordata</taxon>
        <taxon>Craniata</taxon>
        <taxon>Vertebrata</taxon>
        <taxon>Euteleostomi</taxon>
        <taxon>Actinopterygii</taxon>
        <taxon>Neopterygii</taxon>
        <taxon>Teleostei</taxon>
        <taxon>Anguilliformes</taxon>
        <taxon>Anguillidae</taxon>
        <taxon>Anguilla</taxon>
    </lineage>
</organism>